<reference evidence="1 2" key="1">
    <citation type="submission" date="2024-02" db="EMBL/GenBank/DDBJ databases">
        <title>A chromosome-level genome assembly of Drosophila madeirensis, a fruit fly species endemic to Madeira island.</title>
        <authorList>
            <person name="Tomihara K."/>
            <person name="Llopart A."/>
            <person name="Yamamoto D."/>
        </authorList>
    </citation>
    <scope>NUCLEOTIDE SEQUENCE [LARGE SCALE GENOMIC DNA]</scope>
    <source>
        <strain evidence="1 2">RF1</strain>
    </source>
</reference>
<keyword evidence="2" id="KW-1185">Reference proteome</keyword>
<accession>A0AAU9FPD4</accession>
<evidence type="ECO:0000313" key="2">
    <source>
        <dbReference type="Proteomes" id="UP001500889"/>
    </source>
</evidence>
<dbReference type="Proteomes" id="UP001500889">
    <property type="component" value="Chromosome J"/>
</dbReference>
<proteinExistence type="predicted"/>
<organism evidence="1 2">
    <name type="scientific">Drosophila madeirensis</name>
    <name type="common">Fruit fly</name>
    <dbReference type="NCBI Taxonomy" id="30013"/>
    <lineage>
        <taxon>Eukaryota</taxon>
        <taxon>Metazoa</taxon>
        <taxon>Ecdysozoa</taxon>
        <taxon>Arthropoda</taxon>
        <taxon>Hexapoda</taxon>
        <taxon>Insecta</taxon>
        <taxon>Pterygota</taxon>
        <taxon>Neoptera</taxon>
        <taxon>Endopterygota</taxon>
        <taxon>Diptera</taxon>
        <taxon>Brachycera</taxon>
        <taxon>Muscomorpha</taxon>
        <taxon>Ephydroidea</taxon>
        <taxon>Drosophilidae</taxon>
        <taxon>Drosophila</taxon>
        <taxon>Sophophora</taxon>
    </lineage>
</organism>
<dbReference type="AlphaFoldDB" id="A0AAU9FPD4"/>
<dbReference type="EMBL" id="AP029265">
    <property type="protein sequence ID" value="BFF97409.1"/>
    <property type="molecule type" value="Genomic_DNA"/>
</dbReference>
<gene>
    <name evidence="1" type="ORF">DMAD_05833</name>
</gene>
<name>A0AAU9FPD4_DROMD</name>
<evidence type="ECO:0000313" key="1">
    <source>
        <dbReference type="EMBL" id="BFF97409.1"/>
    </source>
</evidence>
<protein>
    <submittedName>
        <fullName evidence="1">Uncharacterized protein</fullName>
    </submittedName>
</protein>
<sequence>MERLGITYNFFLGYCSARGAHMTHPMHRIQAQTMFVFIAQQSIEDSNASIDAALAQDAPTTSAAMLMMMMARGAANAALGK</sequence>